<keyword evidence="3" id="KW-1185">Reference proteome</keyword>
<feature type="transmembrane region" description="Helical" evidence="1">
    <location>
        <begin position="249"/>
        <end position="270"/>
    </location>
</feature>
<gene>
    <name evidence="2" type="ORF">CVT25_005361</name>
</gene>
<keyword evidence="1" id="KW-0812">Transmembrane</keyword>
<comment type="caution">
    <text evidence="2">The sequence shown here is derived from an EMBL/GenBank/DDBJ whole genome shotgun (WGS) entry which is preliminary data.</text>
</comment>
<dbReference type="EMBL" id="NHYD01000715">
    <property type="protein sequence ID" value="PPQ93529.1"/>
    <property type="molecule type" value="Genomic_DNA"/>
</dbReference>
<feature type="transmembrane region" description="Helical" evidence="1">
    <location>
        <begin position="109"/>
        <end position="130"/>
    </location>
</feature>
<evidence type="ECO:0000256" key="1">
    <source>
        <dbReference type="SAM" id="Phobius"/>
    </source>
</evidence>
<dbReference type="InParanoid" id="A0A409XRT6"/>
<evidence type="ECO:0000313" key="3">
    <source>
        <dbReference type="Proteomes" id="UP000283269"/>
    </source>
</evidence>
<sequence>MASSGLHLPASWSTDEPHALLWFEQAINAGVSIGCLYSPGIHIAVFATCTYYLIKEKKFSWFYQVYITVLFILASTNIACNVRFSELSWIDERNFPGGPSAFIELEDNLPVHIIGDAAANAITLMIYRCYIICQGKWYIVIVPILALVASTVLSILRTISAAQPASSLFAQNSVRFGLPYWALSMSLNMLVTSIIVTRLWMARRSFKSALDHEQLSMYTGIAAMLIESALPYSVVSLILIILYGKGNTAEILFIPLLPHVQCIAPELIIIRVRMGQAWSRTTLSAASPVSPMKFASNASSTSAPVLDVSGGKIDNV</sequence>
<feature type="transmembrane region" description="Helical" evidence="1">
    <location>
        <begin position="61"/>
        <end position="84"/>
    </location>
</feature>
<proteinExistence type="predicted"/>
<keyword evidence="1" id="KW-0472">Membrane</keyword>
<keyword evidence="1" id="KW-1133">Transmembrane helix</keyword>
<feature type="transmembrane region" description="Helical" evidence="1">
    <location>
        <begin position="137"/>
        <end position="160"/>
    </location>
</feature>
<name>A0A409XRT6_PSICY</name>
<dbReference type="AlphaFoldDB" id="A0A409XRT6"/>
<accession>A0A409XRT6</accession>
<evidence type="ECO:0000313" key="2">
    <source>
        <dbReference type="EMBL" id="PPQ93529.1"/>
    </source>
</evidence>
<feature type="transmembrane region" description="Helical" evidence="1">
    <location>
        <begin position="180"/>
        <end position="200"/>
    </location>
</feature>
<dbReference type="OrthoDB" id="2796825at2759"/>
<organism evidence="2 3">
    <name type="scientific">Psilocybe cyanescens</name>
    <dbReference type="NCBI Taxonomy" id="93625"/>
    <lineage>
        <taxon>Eukaryota</taxon>
        <taxon>Fungi</taxon>
        <taxon>Dikarya</taxon>
        <taxon>Basidiomycota</taxon>
        <taxon>Agaricomycotina</taxon>
        <taxon>Agaricomycetes</taxon>
        <taxon>Agaricomycetidae</taxon>
        <taxon>Agaricales</taxon>
        <taxon>Agaricineae</taxon>
        <taxon>Strophariaceae</taxon>
        <taxon>Psilocybe</taxon>
    </lineage>
</organism>
<reference evidence="2 3" key="1">
    <citation type="journal article" date="2018" name="Evol. Lett.">
        <title>Horizontal gene cluster transfer increased hallucinogenic mushroom diversity.</title>
        <authorList>
            <person name="Reynolds H.T."/>
            <person name="Vijayakumar V."/>
            <person name="Gluck-Thaler E."/>
            <person name="Korotkin H.B."/>
            <person name="Matheny P.B."/>
            <person name="Slot J.C."/>
        </authorList>
    </citation>
    <scope>NUCLEOTIDE SEQUENCE [LARGE SCALE GENOMIC DNA]</scope>
    <source>
        <strain evidence="2 3">2631</strain>
    </source>
</reference>
<feature type="transmembrane region" description="Helical" evidence="1">
    <location>
        <begin position="31"/>
        <end position="54"/>
    </location>
</feature>
<protein>
    <submittedName>
        <fullName evidence="2">Uncharacterized protein</fullName>
    </submittedName>
</protein>
<dbReference type="Proteomes" id="UP000283269">
    <property type="component" value="Unassembled WGS sequence"/>
</dbReference>
<feature type="transmembrane region" description="Helical" evidence="1">
    <location>
        <begin position="221"/>
        <end position="243"/>
    </location>
</feature>